<dbReference type="GO" id="GO:0005975">
    <property type="term" value="P:carbohydrate metabolic process"/>
    <property type="evidence" value="ECO:0007669"/>
    <property type="project" value="UniProtKB-ARBA"/>
</dbReference>
<feature type="active site" description="Charge relay system" evidence="5 6">
    <location>
        <position position="271"/>
    </location>
</feature>
<dbReference type="Proteomes" id="UP000669179">
    <property type="component" value="Unassembled WGS sequence"/>
</dbReference>
<dbReference type="InterPro" id="IPR000209">
    <property type="entry name" value="Peptidase_S8/S53_dom"/>
</dbReference>
<dbReference type="PROSITE" id="PS00136">
    <property type="entry name" value="SUBTILASE_ASP"/>
    <property type="match status" value="1"/>
</dbReference>
<evidence type="ECO:0000313" key="11">
    <source>
        <dbReference type="EMBL" id="MBO2448049.1"/>
    </source>
</evidence>
<dbReference type="AlphaFoldDB" id="A0A939PE76"/>
<gene>
    <name evidence="11" type="ORF">J4573_13175</name>
</gene>
<dbReference type="Gene3D" id="2.60.40.10">
    <property type="entry name" value="Immunoglobulins"/>
    <property type="match status" value="1"/>
</dbReference>
<name>A0A939PE76_9ACTN</name>
<evidence type="ECO:0000256" key="5">
    <source>
        <dbReference type="PIRSR" id="PIRSR615500-1"/>
    </source>
</evidence>
<dbReference type="PROSITE" id="PS51892">
    <property type="entry name" value="SUBTILASE"/>
    <property type="match status" value="1"/>
</dbReference>
<evidence type="ECO:0000313" key="12">
    <source>
        <dbReference type="Proteomes" id="UP000669179"/>
    </source>
</evidence>
<feature type="region of interest" description="Disordered" evidence="8">
    <location>
        <begin position="864"/>
        <end position="884"/>
    </location>
</feature>
<comment type="caution">
    <text evidence="11">The sequence shown here is derived from an EMBL/GenBank/DDBJ whole genome shotgun (WGS) entry which is preliminary data.</text>
</comment>
<dbReference type="PROSITE" id="PS00137">
    <property type="entry name" value="SUBTILASE_HIS"/>
    <property type="match status" value="1"/>
</dbReference>
<dbReference type="SUPFAM" id="SSF52743">
    <property type="entry name" value="Subtilisin-like"/>
    <property type="match status" value="1"/>
</dbReference>
<dbReference type="PANTHER" id="PTHR43806">
    <property type="entry name" value="PEPTIDASE S8"/>
    <property type="match status" value="1"/>
</dbReference>
<reference evidence="11" key="1">
    <citation type="submission" date="2021-03" db="EMBL/GenBank/DDBJ databases">
        <authorList>
            <person name="Kanchanasin P."/>
            <person name="Saeng-In P."/>
            <person name="Phongsopitanun W."/>
            <person name="Yuki M."/>
            <person name="Kudo T."/>
            <person name="Ohkuma M."/>
            <person name="Tanasupawat S."/>
        </authorList>
    </citation>
    <scope>NUCLEOTIDE SEQUENCE</scope>
    <source>
        <strain evidence="11">GKU 128</strain>
    </source>
</reference>
<dbReference type="PROSITE" id="PS00138">
    <property type="entry name" value="SUBTILASE_SER"/>
    <property type="match status" value="1"/>
</dbReference>
<proteinExistence type="inferred from homology"/>
<dbReference type="RefSeq" id="WP_208255714.1">
    <property type="nucleotide sequence ID" value="NZ_JAGEOJ010000005.1"/>
</dbReference>
<dbReference type="InterPro" id="IPR050131">
    <property type="entry name" value="Peptidase_S8_subtilisin-like"/>
</dbReference>
<evidence type="ECO:0000256" key="2">
    <source>
        <dbReference type="ARBA" id="ARBA00022670"/>
    </source>
</evidence>
<dbReference type="PANTHER" id="PTHR43806:SF65">
    <property type="entry name" value="SERINE PROTEASE APRX"/>
    <property type="match status" value="1"/>
</dbReference>
<protein>
    <submittedName>
        <fullName evidence="11">S8 family serine peptidase</fullName>
    </submittedName>
</protein>
<dbReference type="GO" id="GO:0004252">
    <property type="term" value="F:serine-type endopeptidase activity"/>
    <property type="evidence" value="ECO:0007669"/>
    <property type="project" value="UniProtKB-UniRule"/>
</dbReference>
<keyword evidence="2 6" id="KW-0645">Protease</keyword>
<evidence type="ECO:0000256" key="1">
    <source>
        <dbReference type="ARBA" id="ARBA00011073"/>
    </source>
</evidence>
<dbReference type="InterPro" id="IPR015500">
    <property type="entry name" value="Peptidase_S8_subtilisin-rel"/>
</dbReference>
<dbReference type="InterPro" id="IPR013783">
    <property type="entry name" value="Ig-like_fold"/>
</dbReference>
<evidence type="ECO:0000256" key="8">
    <source>
        <dbReference type="SAM" id="MobiDB-lite"/>
    </source>
</evidence>
<keyword evidence="3 6" id="KW-0378">Hydrolase</keyword>
<keyword evidence="4 6" id="KW-0720">Serine protease</keyword>
<evidence type="ECO:0000256" key="4">
    <source>
        <dbReference type="ARBA" id="ARBA00022825"/>
    </source>
</evidence>
<dbReference type="PRINTS" id="PR00723">
    <property type="entry name" value="SUBTILISIN"/>
</dbReference>
<feature type="signal peptide" evidence="9">
    <location>
        <begin position="1"/>
        <end position="22"/>
    </location>
</feature>
<dbReference type="Pfam" id="PF00082">
    <property type="entry name" value="Peptidase_S8"/>
    <property type="match status" value="1"/>
</dbReference>
<accession>A0A939PE76</accession>
<dbReference type="GO" id="GO:0006508">
    <property type="term" value="P:proteolysis"/>
    <property type="evidence" value="ECO:0007669"/>
    <property type="project" value="UniProtKB-KW"/>
</dbReference>
<feature type="chain" id="PRO_5037780990" evidence="9">
    <location>
        <begin position="23"/>
        <end position="1108"/>
    </location>
</feature>
<evidence type="ECO:0000256" key="3">
    <source>
        <dbReference type="ARBA" id="ARBA00022801"/>
    </source>
</evidence>
<dbReference type="EMBL" id="JAGEOJ010000005">
    <property type="protein sequence ID" value="MBO2448049.1"/>
    <property type="molecule type" value="Genomic_DNA"/>
</dbReference>
<evidence type="ECO:0000259" key="10">
    <source>
        <dbReference type="Pfam" id="PF00082"/>
    </source>
</evidence>
<comment type="similarity">
    <text evidence="1 6 7">Belongs to the peptidase S8 family.</text>
</comment>
<dbReference type="InterPro" id="IPR023828">
    <property type="entry name" value="Peptidase_S8_Ser-AS"/>
</dbReference>
<dbReference type="InterPro" id="IPR023827">
    <property type="entry name" value="Peptidase_S8_Asp-AS"/>
</dbReference>
<dbReference type="InterPro" id="IPR022398">
    <property type="entry name" value="Peptidase_S8_His-AS"/>
</dbReference>
<dbReference type="InterPro" id="IPR036852">
    <property type="entry name" value="Peptidase_S8/S53_dom_sf"/>
</dbReference>
<feature type="domain" description="Peptidase S8/S53" evidence="10">
    <location>
        <begin position="230"/>
        <end position="493"/>
    </location>
</feature>
<keyword evidence="12" id="KW-1185">Reference proteome</keyword>
<feature type="active site" description="Charge relay system" evidence="5 6">
    <location>
        <position position="239"/>
    </location>
</feature>
<sequence length="1108" mass="113612">MRRWAMGAAALAGTTAVVSVVAAVTSHGGATAGGTTVALAGATADGSREAIVTLVTGDRVHIVTGPGGRRLVRTELGAGRKNVAFYRQTRAGEVSVIPSDAAPLITAGRVDPALFNVTRLLKAGYGDASRRDIPLIIAGTPVHRAAAPPGTTATRPLAALNGTAVTARKDRTASMWASLTGGGRTLASGGGRTLASGVGHVWLDGKVHTTLDKSVTRIGAPTAWKAGYTGKGVTVGLLDSGIDATHPDLTGAVAAEHDFTGSGDVKDHNGHGTHVASIITGDGVADPRYRGVAPDARLVVGKVLDADGQGSFSTVIAGMDWIAQQHVGVVNASLGSWISSDGTDPISAAVDALTARTGTLFVVGAGNDGQDRSVSVPGLATSALTVGAADAEDGVAGFSSRGPRMGDGAIKPDVTAPGVDITAARAAGTSAGTPVDDHYTTMSGTSMAAPHAAGAAALLLQQHPGWTPAQVKSALMTTAAPKPGVSVFAQGAGRIDVGRAVSAQVLADQGSVSFDLSRGAATRSVRFRNEGGTPVRLDLALRMLGPDGASAPSGMFAVSPATLDVPAGGTAEATVTADPAKGITGSYSGALTASRGGEETLHLAVGGVREAASREIRLTGVDRAGKPAGTTMETLPWASLTDLATGEQVETYTSGNGVAARVPAGRYSLNAVVPTGDADLALFSYPELTVGDHDVTITADARRARRVGARVDSRTAVRAGIDEIGITEQVAGTPLSFGVAVSGTTGLSALPTPKVTGHPYGFYHVANLAEPEGRRAYHLQRLVQERVPSRLDYRVRDTRLAAVDSVYHSDRPLTGRRETIALVPGVAFGAGYGEYPVRLPGRRTEFYTASPTLRWYRGLAGSSDGQGFTSTGTAPSTSRPGATTHHWNVAALGTVGTGIRKAKNSPLIFGALPFVTADALDEASDPMTVRTSVMRNDESLGSADSTRVAVTTPPGEARYTVRSTAERAASWTGLGTRSWTEWTFPYTPTMAALEEPPLFAARVDGAFDQNNRAPAGSPFALTLRITDGRVLNPGPLPHLTHATVEASYDDGATWRPAKVTATGDDRWKATLIHPAGPDGYVSLRIRLADGAGTSLKQTVIRAYGLGPN</sequence>
<evidence type="ECO:0000256" key="7">
    <source>
        <dbReference type="RuleBase" id="RU003355"/>
    </source>
</evidence>
<keyword evidence="9" id="KW-0732">Signal</keyword>
<feature type="active site" description="Charge relay system" evidence="5 6">
    <location>
        <position position="446"/>
    </location>
</feature>
<feature type="compositionally biased region" description="Polar residues" evidence="8">
    <location>
        <begin position="864"/>
        <end position="881"/>
    </location>
</feature>
<organism evidence="11 12">
    <name type="scientific">Actinomadura barringtoniae</name>
    <dbReference type="NCBI Taxonomy" id="1427535"/>
    <lineage>
        <taxon>Bacteria</taxon>
        <taxon>Bacillati</taxon>
        <taxon>Actinomycetota</taxon>
        <taxon>Actinomycetes</taxon>
        <taxon>Streptosporangiales</taxon>
        <taxon>Thermomonosporaceae</taxon>
        <taxon>Actinomadura</taxon>
    </lineage>
</organism>
<evidence type="ECO:0000256" key="6">
    <source>
        <dbReference type="PROSITE-ProRule" id="PRU01240"/>
    </source>
</evidence>
<evidence type="ECO:0000256" key="9">
    <source>
        <dbReference type="SAM" id="SignalP"/>
    </source>
</evidence>
<dbReference type="Gene3D" id="3.40.50.200">
    <property type="entry name" value="Peptidase S8/S53 domain"/>
    <property type="match status" value="1"/>
</dbReference>